<accession>A0AA45L7A4</accession>
<dbReference type="InterPro" id="IPR002645">
    <property type="entry name" value="STAS_dom"/>
</dbReference>
<comment type="similarity">
    <text evidence="1 2">Belongs to the anti-sigma-factor antagonist family.</text>
</comment>
<dbReference type="Pfam" id="PF01740">
    <property type="entry name" value="STAS"/>
    <property type="match status" value="1"/>
</dbReference>
<dbReference type="PROSITE" id="PS50801">
    <property type="entry name" value="STAS"/>
    <property type="match status" value="1"/>
</dbReference>
<dbReference type="PANTHER" id="PTHR33495">
    <property type="entry name" value="ANTI-SIGMA FACTOR ANTAGONIST TM_1081-RELATED-RELATED"/>
    <property type="match status" value="1"/>
</dbReference>
<reference evidence="4" key="1">
    <citation type="submission" date="2021-04" db="EMBL/GenBank/DDBJ databases">
        <title>Genomic sequence of Actinosynnema pretiosum subsp. pretiosum ATCC 31280 (C-14919).</title>
        <authorList>
            <person name="Bai L."/>
            <person name="Wang X."/>
            <person name="Xiao Y."/>
        </authorList>
    </citation>
    <scope>NUCLEOTIDE SEQUENCE</scope>
    <source>
        <strain evidence="4">ATCC 31280</strain>
    </source>
</reference>
<gene>
    <name evidence="4" type="ORF">KCV87_00390</name>
</gene>
<evidence type="ECO:0000259" key="3">
    <source>
        <dbReference type="PROSITE" id="PS50801"/>
    </source>
</evidence>
<dbReference type="AlphaFoldDB" id="A0AA45L7A4"/>
<evidence type="ECO:0000313" key="4">
    <source>
        <dbReference type="EMBL" id="QUF04646.1"/>
    </source>
</evidence>
<dbReference type="Proteomes" id="UP000677152">
    <property type="component" value="Chromosome"/>
</dbReference>
<evidence type="ECO:0000256" key="2">
    <source>
        <dbReference type="RuleBase" id="RU003749"/>
    </source>
</evidence>
<dbReference type="PANTHER" id="PTHR33495:SF2">
    <property type="entry name" value="ANTI-SIGMA FACTOR ANTAGONIST TM_1081-RELATED"/>
    <property type="match status" value="1"/>
</dbReference>
<evidence type="ECO:0000313" key="5">
    <source>
        <dbReference type="Proteomes" id="UP000677152"/>
    </source>
</evidence>
<protein>
    <recommendedName>
        <fullName evidence="2">Anti-sigma factor antagonist</fullName>
    </recommendedName>
</protein>
<name>A0AA45L7A4_9PSEU</name>
<sequence>MSAQDEQPVIVHASGDVDAISAPGFERQLRTAFTEAADKGGPVVVDLTEVRFFASVGMSLLVEHHRLGARQGTPLRVVAPARAMVRAMRATTLDQLLDLYPTVQEAVVPESL</sequence>
<dbReference type="Gene3D" id="3.30.750.24">
    <property type="entry name" value="STAS domain"/>
    <property type="match status" value="1"/>
</dbReference>
<dbReference type="GO" id="GO:0043856">
    <property type="term" value="F:anti-sigma factor antagonist activity"/>
    <property type="evidence" value="ECO:0007669"/>
    <property type="project" value="InterPro"/>
</dbReference>
<feature type="domain" description="STAS" evidence="3">
    <location>
        <begin position="1"/>
        <end position="110"/>
    </location>
</feature>
<organism evidence="4 5">
    <name type="scientific">Actinosynnema pretiosum subsp. pretiosum</name>
    <dbReference type="NCBI Taxonomy" id="103721"/>
    <lineage>
        <taxon>Bacteria</taxon>
        <taxon>Bacillati</taxon>
        <taxon>Actinomycetota</taxon>
        <taxon>Actinomycetes</taxon>
        <taxon>Pseudonocardiales</taxon>
        <taxon>Pseudonocardiaceae</taxon>
        <taxon>Actinosynnema</taxon>
    </lineage>
</organism>
<dbReference type="CDD" id="cd07043">
    <property type="entry name" value="STAS_anti-anti-sigma_factors"/>
    <property type="match status" value="1"/>
</dbReference>
<proteinExistence type="inferred from homology"/>
<dbReference type="InterPro" id="IPR036513">
    <property type="entry name" value="STAS_dom_sf"/>
</dbReference>
<dbReference type="EMBL" id="CP073249">
    <property type="protein sequence ID" value="QUF04646.1"/>
    <property type="molecule type" value="Genomic_DNA"/>
</dbReference>
<dbReference type="SUPFAM" id="SSF52091">
    <property type="entry name" value="SpoIIaa-like"/>
    <property type="match status" value="1"/>
</dbReference>
<dbReference type="InterPro" id="IPR003658">
    <property type="entry name" value="Anti-sigma_ant"/>
</dbReference>
<evidence type="ECO:0000256" key="1">
    <source>
        <dbReference type="ARBA" id="ARBA00009013"/>
    </source>
</evidence>
<dbReference type="NCBIfam" id="TIGR00377">
    <property type="entry name" value="ant_ant_sig"/>
    <property type="match status" value="1"/>
</dbReference>